<dbReference type="OrthoDB" id="3068152at2759"/>
<dbReference type="SUPFAM" id="SSF51322">
    <property type="entry name" value="Cyanovirin-N"/>
    <property type="match status" value="1"/>
</dbReference>
<dbReference type="Gene3D" id="2.30.60.10">
    <property type="entry name" value="Cyanovirin-N"/>
    <property type="match status" value="1"/>
</dbReference>
<keyword evidence="1" id="KW-0732">Signal</keyword>
<dbReference type="Proteomes" id="UP000092993">
    <property type="component" value="Unassembled WGS sequence"/>
</dbReference>
<protein>
    <recommendedName>
        <fullName evidence="2">Cyanovirin-N domain-containing protein</fullName>
    </recommendedName>
</protein>
<feature type="signal peptide" evidence="1">
    <location>
        <begin position="1"/>
        <end position="21"/>
    </location>
</feature>
<organism evidence="3 4">
    <name type="scientific">Grifola frondosa</name>
    <name type="common">Maitake</name>
    <name type="synonym">Polyporus frondosus</name>
    <dbReference type="NCBI Taxonomy" id="5627"/>
    <lineage>
        <taxon>Eukaryota</taxon>
        <taxon>Fungi</taxon>
        <taxon>Dikarya</taxon>
        <taxon>Basidiomycota</taxon>
        <taxon>Agaricomycotina</taxon>
        <taxon>Agaricomycetes</taxon>
        <taxon>Polyporales</taxon>
        <taxon>Grifolaceae</taxon>
        <taxon>Grifola</taxon>
    </lineage>
</organism>
<feature type="domain" description="Cyanovirin-N" evidence="2">
    <location>
        <begin position="29"/>
        <end position="99"/>
    </location>
</feature>
<accession>A0A1C7MMQ4</accession>
<dbReference type="Pfam" id="PF08881">
    <property type="entry name" value="CVNH"/>
    <property type="match status" value="1"/>
</dbReference>
<dbReference type="STRING" id="5627.A0A1C7MMQ4"/>
<keyword evidence="4" id="KW-1185">Reference proteome</keyword>
<evidence type="ECO:0000313" key="3">
    <source>
        <dbReference type="EMBL" id="OBZ78133.1"/>
    </source>
</evidence>
<feature type="chain" id="PRO_5008889223" description="Cyanovirin-N domain-containing protein" evidence="1">
    <location>
        <begin position="22"/>
        <end position="124"/>
    </location>
</feature>
<evidence type="ECO:0000259" key="2">
    <source>
        <dbReference type="Pfam" id="PF08881"/>
    </source>
</evidence>
<dbReference type="AlphaFoldDB" id="A0A1C7MMQ4"/>
<dbReference type="InterPro" id="IPR036673">
    <property type="entry name" value="Cyanovirin-N_sf"/>
</dbReference>
<sequence length="124" mass="12653">MSFSLLSIVSVALAVVSQVAAKAQNGAFDSCSGVSLADGHILFATCENTAGTGSDSTSIDLNGCVENFAGTLECAVNGDFAASCSGCFLQDTDILNCDCGSGTTLKNLSACSYLNHPYEYIADL</sequence>
<proteinExistence type="predicted"/>
<comment type="caution">
    <text evidence="3">The sequence shown here is derived from an EMBL/GenBank/DDBJ whole genome shotgun (WGS) entry which is preliminary data.</text>
</comment>
<dbReference type="EMBL" id="LUGG01000002">
    <property type="protein sequence ID" value="OBZ78133.1"/>
    <property type="molecule type" value="Genomic_DNA"/>
</dbReference>
<name>A0A1C7MMQ4_GRIFR</name>
<dbReference type="InterPro" id="IPR011058">
    <property type="entry name" value="Cyanovirin-N"/>
</dbReference>
<gene>
    <name evidence="3" type="ORF">A0H81_02770</name>
</gene>
<dbReference type="OMA" id="PYEYIAD"/>
<evidence type="ECO:0000256" key="1">
    <source>
        <dbReference type="SAM" id="SignalP"/>
    </source>
</evidence>
<reference evidence="3 4" key="1">
    <citation type="submission" date="2016-03" db="EMBL/GenBank/DDBJ databases">
        <title>Whole genome sequencing of Grifola frondosa 9006-11.</title>
        <authorList>
            <person name="Min B."/>
            <person name="Park H."/>
            <person name="Kim J.-G."/>
            <person name="Cho H."/>
            <person name="Oh Y.-L."/>
            <person name="Kong W.-S."/>
            <person name="Choi I.-G."/>
        </authorList>
    </citation>
    <scope>NUCLEOTIDE SEQUENCE [LARGE SCALE GENOMIC DNA]</scope>
    <source>
        <strain evidence="3 4">9006-11</strain>
    </source>
</reference>
<evidence type="ECO:0000313" key="4">
    <source>
        <dbReference type="Proteomes" id="UP000092993"/>
    </source>
</evidence>